<reference evidence="1" key="2">
    <citation type="submission" date="2020-11" db="EMBL/GenBank/DDBJ databases">
        <authorList>
            <person name="McCartney M.A."/>
            <person name="Auch B."/>
            <person name="Kono T."/>
            <person name="Mallez S."/>
            <person name="Becker A."/>
            <person name="Gohl D.M."/>
            <person name="Silverstein K.A.T."/>
            <person name="Koren S."/>
            <person name="Bechman K.B."/>
            <person name="Herman A."/>
            <person name="Abrahante J.E."/>
            <person name="Garbe J."/>
        </authorList>
    </citation>
    <scope>NUCLEOTIDE SEQUENCE</scope>
    <source>
        <strain evidence="1">Duluth1</strain>
        <tissue evidence="1">Whole animal</tissue>
    </source>
</reference>
<dbReference type="EMBL" id="JAIWYP010000011">
    <property type="protein sequence ID" value="KAH3737486.1"/>
    <property type="molecule type" value="Genomic_DNA"/>
</dbReference>
<reference evidence="1" key="1">
    <citation type="journal article" date="2019" name="bioRxiv">
        <title>The Genome of the Zebra Mussel, Dreissena polymorpha: A Resource for Invasive Species Research.</title>
        <authorList>
            <person name="McCartney M.A."/>
            <person name="Auch B."/>
            <person name="Kono T."/>
            <person name="Mallez S."/>
            <person name="Zhang Y."/>
            <person name="Obille A."/>
            <person name="Becker A."/>
            <person name="Abrahante J.E."/>
            <person name="Garbe J."/>
            <person name="Badalamenti J.P."/>
            <person name="Herman A."/>
            <person name="Mangelson H."/>
            <person name="Liachko I."/>
            <person name="Sullivan S."/>
            <person name="Sone E.D."/>
            <person name="Koren S."/>
            <person name="Silverstein K.A.T."/>
            <person name="Beckman K.B."/>
            <person name="Gohl D.M."/>
        </authorList>
    </citation>
    <scope>NUCLEOTIDE SEQUENCE</scope>
    <source>
        <strain evidence="1">Duluth1</strain>
        <tissue evidence="1">Whole animal</tissue>
    </source>
</reference>
<dbReference type="Proteomes" id="UP000828390">
    <property type="component" value="Unassembled WGS sequence"/>
</dbReference>
<sequence>MDQQIDTAAEVDQTKFWKMVNSRRKMSGSKMNGGIIFQGTVVRDRDEQLQGWGTTLRICISHQHYATLTNNFVENVYGSGTYPSLNDHRPQRICVP</sequence>
<evidence type="ECO:0000313" key="1">
    <source>
        <dbReference type="EMBL" id="KAH3737486.1"/>
    </source>
</evidence>
<keyword evidence="2" id="KW-1185">Reference proteome</keyword>
<protein>
    <submittedName>
        <fullName evidence="1">Uncharacterized protein</fullName>
    </submittedName>
</protein>
<accession>A0A9D4I081</accession>
<name>A0A9D4I081_DREPO</name>
<proteinExistence type="predicted"/>
<gene>
    <name evidence="1" type="ORF">DPMN_044079</name>
</gene>
<evidence type="ECO:0000313" key="2">
    <source>
        <dbReference type="Proteomes" id="UP000828390"/>
    </source>
</evidence>
<organism evidence="1 2">
    <name type="scientific">Dreissena polymorpha</name>
    <name type="common">Zebra mussel</name>
    <name type="synonym">Mytilus polymorpha</name>
    <dbReference type="NCBI Taxonomy" id="45954"/>
    <lineage>
        <taxon>Eukaryota</taxon>
        <taxon>Metazoa</taxon>
        <taxon>Spiralia</taxon>
        <taxon>Lophotrochozoa</taxon>
        <taxon>Mollusca</taxon>
        <taxon>Bivalvia</taxon>
        <taxon>Autobranchia</taxon>
        <taxon>Heteroconchia</taxon>
        <taxon>Euheterodonta</taxon>
        <taxon>Imparidentia</taxon>
        <taxon>Neoheterodontei</taxon>
        <taxon>Myida</taxon>
        <taxon>Dreissenoidea</taxon>
        <taxon>Dreissenidae</taxon>
        <taxon>Dreissena</taxon>
    </lineage>
</organism>
<comment type="caution">
    <text evidence="1">The sequence shown here is derived from an EMBL/GenBank/DDBJ whole genome shotgun (WGS) entry which is preliminary data.</text>
</comment>
<dbReference type="AlphaFoldDB" id="A0A9D4I081"/>